<dbReference type="InterPro" id="IPR016181">
    <property type="entry name" value="Acyl_CoA_acyltransferase"/>
</dbReference>
<reference evidence="3" key="1">
    <citation type="journal article" date="2019" name="Int. J. Syst. Evol. Microbiol.">
        <title>The Global Catalogue of Microorganisms (GCM) 10K type strain sequencing project: providing services to taxonomists for standard genome sequencing and annotation.</title>
        <authorList>
            <consortium name="The Broad Institute Genomics Platform"/>
            <consortium name="The Broad Institute Genome Sequencing Center for Infectious Disease"/>
            <person name="Wu L."/>
            <person name="Ma J."/>
        </authorList>
    </citation>
    <scope>NUCLEOTIDE SEQUENCE [LARGE SCALE GENOMIC DNA]</scope>
    <source>
        <strain evidence="3">JCM 14718</strain>
    </source>
</reference>
<comment type="caution">
    <text evidence="2">The sequence shown here is derived from an EMBL/GenBank/DDBJ whole genome shotgun (WGS) entry which is preliminary data.</text>
</comment>
<proteinExistence type="predicted"/>
<dbReference type="Pfam" id="PF13673">
    <property type="entry name" value="Acetyltransf_10"/>
    <property type="match status" value="1"/>
</dbReference>
<dbReference type="RefSeq" id="WP_344313110.1">
    <property type="nucleotide sequence ID" value="NZ_BAAANY010000020.1"/>
</dbReference>
<accession>A0ABP4U057</accession>
<dbReference type="SUPFAM" id="SSF55729">
    <property type="entry name" value="Acyl-CoA N-acyltransferases (Nat)"/>
    <property type="match status" value="1"/>
</dbReference>
<feature type="domain" description="N-acetyltransferase" evidence="1">
    <location>
        <begin position="114"/>
        <end position="243"/>
    </location>
</feature>
<dbReference type="Gene3D" id="3.40.630.30">
    <property type="match status" value="1"/>
</dbReference>
<evidence type="ECO:0000259" key="1">
    <source>
        <dbReference type="PROSITE" id="PS51186"/>
    </source>
</evidence>
<dbReference type="InterPro" id="IPR000182">
    <property type="entry name" value="GNAT_dom"/>
</dbReference>
<protein>
    <recommendedName>
        <fullName evidence="1">N-acetyltransferase domain-containing protein</fullName>
    </recommendedName>
</protein>
<organism evidence="2 3">
    <name type="scientific">Fodinicola feengrottensis</name>
    <dbReference type="NCBI Taxonomy" id="435914"/>
    <lineage>
        <taxon>Bacteria</taxon>
        <taxon>Bacillati</taxon>
        <taxon>Actinomycetota</taxon>
        <taxon>Actinomycetes</taxon>
        <taxon>Mycobacteriales</taxon>
        <taxon>Fodinicola</taxon>
    </lineage>
</organism>
<sequence>MTDQATSLQLAVHNAATFWCALGETRGNQIVRRPGFLCVHGSERGGMRMMVLSAEPSSDDLAELTALIKGRADGKVTVEDAFGVVDLSALGLTSRQLPVMIRQPGAALPPSSLEVTRVELPEQLEQAERTVVHGFALENFQPYQLGQVFPASLLARDGIDLFLISRDGTLAGACMTVADGSVGGVYWVTTLPEHRSRGVGRELMYAVLAYLKDQPVTLSASRAGKPLYDSLGFTEIASSTWWA</sequence>
<evidence type="ECO:0000313" key="2">
    <source>
        <dbReference type="EMBL" id="GAA1696736.1"/>
    </source>
</evidence>
<keyword evidence="3" id="KW-1185">Reference proteome</keyword>
<evidence type="ECO:0000313" key="3">
    <source>
        <dbReference type="Proteomes" id="UP001500618"/>
    </source>
</evidence>
<dbReference type="EMBL" id="BAAANY010000020">
    <property type="protein sequence ID" value="GAA1696736.1"/>
    <property type="molecule type" value="Genomic_DNA"/>
</dbReference>
<dbReference type="PROSITE" id="PS51186">
    <property type="entry name" value="GNAT"/>
    <property type="match status" value="1"/>
</dbReference>
<dbReference type="CDD" id="cd04301">
    <property type="entry name" value="NAT_SF"/>
    <property type="match status" value="1"/>
</dbReference>
<gene>
    <name evidence="2" type="ORF">GCM10009765_52520</name>
</gene>
<name>A0ABP4U057_9ACTN</name>
<dbReference type="Proteomes" id="UP001500618">
    <property type="component" value="Unassembled WGS sequence"/>
</dbReference>